<sequence>MNESNGGRSIKSSFSGLSVRLEKLKVVEKRCGQHYIWQLLRL</sequence>
<gene>
    <name evidence="1" type="ordered locus">Rsl_952</name>
</gene>
<accession>A0ABN4A782</accession>
<evidence type="ECO:0000313" key="1">
    <source>
        <dbReference type="EMBL" id="AEV92399.1"/>
    </source>
</evidence>
<evidence type="ECO:0000313" key="2">
    <source>
        <dbReference type="Proteomes" id="UP000005443"/>
    </source>
</evidence>
<organism evidence="1 2">
    <name type="scientific">Rickettsia slovaca (strain 13-B)</name>
    <dbReference type="NCBI Taxonomy" id="941638"/>
    <lineage>
        <taxon>Bacteria</taxon>
        <taxon>Pseudomonadati</taxon>
        <taxon>Pseudomonadota</taxon>
        <taxon>Alphaproteobacteria</taxon>
        <taxon>Rickettsiales</taxon>
        <taxon>Rickettsiaceae</taxon>
        <taxon>Rickettsieae</taxon>
        <taxon>Rickettsia</taxon>
        <taxon>spotted fever group</taxon>
    </lineage>
</organism>
<proteinExistence type="predicted"/>
<reference evidence="1 2" key="1">
    <citation type="journal article" date="2012" name="J. Bacteriol.">
        <title>Complete genome sequence of Rickettsia slovaca, the agent of tick-borne lymphadenitis.</title>
        <authorList>
            <person name="Fournier P.E."/>
            <person name="El Karkouri K."/>
            <person name="Robert C."/>
            <person name="Medigue C."/>
            <person name="Raoult D."/>
        </authorList>
    </citation>
    <scope>NUCLEOTIDE SEQUENCE [LARGE SCALE GENOMIC DNA]</scope>
    <source>
        <strain evidence="1 2">13-B</strain>
    </source>
</reference>
<keyword evidence="2" id="KW-1185">Reference proteome</keyword>
<dbReference type="EMBL" id="CP002428">
    <property type="protein sequence ID" value="AEV92399.1"/>
    <property type="molecule type" value="Genomic_DNA"/>
</dbReference>
<dbReference type="Proteomes" id="UP000005443">
    <property type="component" value="Chromosome"/>
</dbReference>
<protein>
    <submittedName>
        <fullName evidence="1">Uncharacterized protein</fullName>
    </submittedName>
</protein>
<name>A0ABN4A782_RICS1</name>